<dbReference type="AlphaFoldDB" id="A0A271IUU6"/>
<dbReference type="OrthoDB" id="9795056at2"/>
<dbReference type="InterPro" id="IPR010287">
    <property type="entry name" value="DUF892_YciF-like"/>
</dbReference>
<gene>
    <name evidence="1" type="ORF">BSZ37_00160</name>
</gene>
<organism evidence="1 2">
    <name type="scientific">Rubrivirga marina</name>
    <dbReference type="NCBI Taxonomy" id="1196024"/>
    <lineage>
        <taxon>Bacteria</taxon>
        <taxon>Pseudomonadati</taxon>
        <taxon>Rhodothermota</taxon>
        <taxon>Rhodothermia</taxon>
        <taxon>Rhodothermales</taxon>
        <taxon>Rubricoccaceae</taxon>
        <taxon>Rubrivirga</taxon>
    </lineage>
</organism>
<protein>
    <submittedName>
        <fullName evidence="1">Uncharacterized protein</fullName>
    </submittedName>
</protein>
<evidence type="ECO:0000313" key="1">
    <source>
        <dbReference type="EMBL" id="PAP74972.1"/>
    </source>
</evidence>
<dbReference type="RefSeq" id="WP_095508597.1">
    <property type="nucleotide sequence ID" value="NZ_MQWD01000001.1"/>
</dbReference>
<reference evidence="1 2" key="1">
    <citation type="submission" date="2016-11" db="EMBL/GenBank/DDBJ databases">
        <title>Study of marine rhodopsin-containing bacteria.</title>
        <authorList>
            <person name="Yoshizawa S."/>
            <person name="Kumagai Y."/>
            <person name="Kogure K."/>
        </authorList>
    </citation>
    <scope>NUCLEOTIDE SEQUENCE [LARGE SCALE GENOMIC DNA]</scope>
    <source>
        <strain evidence="1 2">SAORIC-28</strain>
    </source>
</reference>
<dbReference type="Gene3D" id="1.20.1260.10">
    <property type="match status" value="1"/>
</dbReference>
<proteinExistence type="predicted"/>
<dbReference type="Pfam" id="PF05974">
    <property type="entry name" value="DUF892"/>
    <property type="match status" value="1"/>
</dbReference>
<evidence type="ECO:0000313" key="2">
    <source>
        <dbReference type="Proteomes" id="UP000216339"/>
    </source>
</evidence>
<comment type="caution">
    <text evidence="1">The sequence shown here is derived from an EMBL/GenBank/DDBJ whole genome shotgun (WGS) entry which is preliminary data.</text>
</comment>
<dbReference type="PANTHER" id="PTHR30565">
    <property type="entry name" value="PROTEIN YCIF"/>
    <property type="match status" value="1"/>
</dbReference>
<dbReference type="EMBL" id="MQWD01000001">
    <property type="protein sequence ID" value="PAP74972.1"/>
    <property type="molecule type" value="Genomic_DNA"/>
</dbReference>
<dbReference type="InterPro" id="IPR012347">
    <property type="entry name" value="Ferritin-like"/>
</dbReference>
<sequence length="163" mass="18199">MSAITSLDDLFLHTLRDIYYAEQQVRKLLPTFVERATDAKLKSLVQEHADQSDEHVERLERVFEMLGEKAEGVTCEAMDGLVKEAKHLLSDVEDAETRDAAIISSAQAIDHYEITRYGTLSTWAEQLGHPDAADLLAESLADEEEADDRLTLLAEDRVNAKAA</sequence>
<keyword evidence="2" id="KW-1185">Reference proteome</keyword>
<dbReference type="Proteomes" id="UP000216339">
    <property type="component" value="Unassembled WGS sequence"/>
</dbReference>
<dbReference type="InterPro" id="IPR009078">
    <property type="entry name" value="Ferritin-like_SF"/>
</dbReference>
<dbReference type="SUPFAM" id="SSF47240">
    <property type="entry name" value="Ferritin-like"/>
    <property type="match status" value="1"/>
</dbReference>
<name>A0A271IUU6_9BACT</name>
<dbReference type="CDD" id="cd07909">
    <property type="entry name" value="YciF"/>
    <property type="match status" value="1"/>
</dbReference>
<accession>A0A271IUU6</accession>
<dbReference type="PANTHER" id="PTHR30565:SF9">
    <property type="entry name" value="PROTEIN YCIF"/>
    <property type="match status" value="1"/>
</dbReference>
<dbReference type="InterPro" id="IPR047114">
    <property type="entry name" value="YciF"/>
</dbReference>